<accession>A0A4Q2U6R7</accession>
<dbReference type="Proteomes" id="UP000290759">
    <property type="component" value="Unassembled WGS sequence"/>
</dbReference>
<gene>
    <name evidence="1" type="ORF">D3273_17775</name>
</gene>
<dbReference type="Pfam" id="PF11004">
    <property type="entry name" value="Kdo_hydroxy"/>
    <property type="match status" value="1"/>
</dbReference>
<evidence type="ECO:0000313" key="1">
    <source>
        <dbReference type="EMBL" id="RYC30707.1"/>
    </source>
</evidence>
<dbReference type="EMBL" id="QYBB01000022">
    <property type="protein sequence ID" value="RYC30707.1"/>
    <property type="molecule type" value="Genomic_DNA"/>
</dbReference>
<proteinExistence type="predicted"/>
<protein>
    <submittedName>
        <fullName evidence="1">3-deoxy-D-manno-oct-2-ulosonic acid (Kdo) hydroxylase</fullName>
    </submittedName>
</protein>
<evidence type="ECO:0000313" key="2">
    <source>
        <dbReference type="Proteomes" id="UP000290759"/>
    </source>
</evidence>
<comment type="caution">
    <text evidence="1">The sequence shown here is derived from an EMBL/GenBank/DDBJ whole genome shotgun (WGS) entry which is preliminary data.</text>
</comment>
<organism evidence="1 2">
    <name type="scientific">Lichenibacterium minor</name>
    <dbReference type="NCBI Taxonomy" id="2316528"/>
    <lineage>
        <taxon>Bacteria</taxon>
        <taxon>Pseudomonadati</taxon>
        <taxon>Pseudomonadota</taxon>
        <taxon>Alphaproteobacteria</taxon>
        <taxon>Hyphomicrobiales</taxon>
        <taxon>Lichenihabitantaceae</taxon>
        <taxon>Lichenibacterium</taxon>
    </lineage>
</organism>
<reference evidence="1 2" key="1">
    <citation type="submission" date="2018-12" db="EMBL/GenBank/DDBJ databases">
        <authorList>
            <person name="Grouzdev D.S."/>
            <person name="Krutkina M.S."/>
        </authorList>
    </citation>
    <scope>NUCLEOTIDE SEQUENCE [LARGE SCALE GENOMIC DNA]</scope>
    <source>
        <strain evidence="1 2">RmlP026</strain>
    </source>
</reference>
<sequence>MKRDAVDGLERGDVVLLPNLPFALSPAEAALLDPSSVKQGTKTVKYDPDTGRVWGYAEGVDAAAVKSMMARYADYTRRLLDALIPTYGAALKIGNTSFRPVEAQGRDQSKRHDDTLLHVDAFPSRPSHGQRIMRVFTNVHPGAKPRVWRVGEPFETVAERFLPKIAAPIPGSAKLMKLVGITKSQRSAADHYMLQLHDRMKLDDEYQRTVPHRTVEFAPGSTWMVFTDQVSHAAMSGQHALEQTFTLEVDGMAHPEHAPVRVLERMKGKKLR</sequence>
<keyword evidence="2" id="KW-1185">Reference proteome</keyword>
<reference evidence="1 2" key="2">
    <citation type="submission" date="2019-02" db="EMBL/GenBank/DDBJ databases">
        <title>'Lichenibacterium ramalinii' gen. nov. sp. nov., 'Lichenibacterium minor' gen. nov. sp. nov.</title>
        <authorList>
            <person name="Pankratov T."/>
        </authorList>
    </citation>
    <scope>NUCLEOTIDE SEQUENCE [LARGE SCALE GENOMIC DNA]</scope>
    <source>
        <strain evidence="1 2">RmlP026</strain>
    </source>
</reference>
<dbReference type="OrthoDB" id="21302at2"/>
<dbReference type="AlphaFoldDB" id="A0A4Q2U6R7"/>
<name>A0A4Q2U6R7_9HYPH</name>
<dbReference type="InterPro" id="IPR021266">
    <property type="entry name" value="Kdo_hydroxlase"/>
</dbReference>